<accession>A0A833MZP2</accession>
<reference evidence="1 2" key="1">
    <citation type="submission" date="2019-10" db="EMBL/GenBank/DDBJ databases">
        <title>Draft Genome Sequence of the Caffeine Degrading Methylotroph Methylorubrum populi PINKEL.</title>
        <authorList>
            <person name="Dawson S.C."/>
            <person name="Zhang X."/>
            <person name="Wright M.E."/>
            <person name="Sharma G."/>
            <person name="Langner J.T."/>
            <person name="Ditty J.L."/>
            <person name="Subuyuj G.A."/>
        </authorList>
    </citation>
    <scope>NUCLEOTIDE SEQUENCE [LARGE SCALE GENOMIC DNA]</scope>
    <source>
        <strain evidence="1 2">Pinkel</strain>
    </source>
</reference>
<dbReference type="Proteomes" id="UP000469949">
    <property type="component" value="Unassembled WGS sequence"/>
</dbReference>
<sequence>MQQFRGELSAFDVAPSVVADLAPPAQVSVYEYQYRCQHIQQSAEVIY</sequence>
<gene>
    <name evidence="1" type="ORF">F8B43_3881</name>
</gene>
<protein>
    <submittedName>
        <fullName evidence="1">Uncharacterized protein</fullName>
    </submittedName>
</protein>
<organism evidence="1 2">
    <name type="scientific">Methylorubrum populi</name>
    <dbReference type="NCBI Taxonomy" id="223967"/>
    <lineage>
        <taxon>Bacteria</taxon>
        <taxon>Pseudomonadati</taxon>
        <taxon>Pseudomonadota</taxon>
        <taxon>Alphaproteobacteria</taxon>
        <taxon>Hyphomicrobiales</taxon>
        <taxon>Methylobacteriaceae</taxon>
        <taxon>Methylorubrum</taxon>
    </lineage>
</organism>
<evidence type="ECO:0000313" key="2">
    <source>
        <dbReference type="Proteomes" id="UP000469949"/>
    </source>
</evidence>
<dbReference type="AlphaFoldDB" id="A0A833MZP2"/>
<comment type="caution">
    <text evidence="1">The sequence shown here is derived from an EMBL/GenBank/DDBJ whole genome shotgun (WGS) entry which is preliminary data.</text>
</comment>
<evidence type="ECO:0000313" key="1">
    <source>
        <dbReference type="EMBL" id="KAB7783958.1"/>
    </source>
</evidence>
<dbReference type="EMBL" id="WEKV01000014">
    <property type="protein sequence ID" value="KAB7783958.1"/>
    <property type="molecule type" value="Genomic_DNA"/>
</dbReference>
<name>A0A833MZP2_9HYPH</name>
<proteinExistence type="predicted"/>